<gene>
    <name evidence="1" type="ORF">OUZ56_004941</name>
</gene>
<reference evidence="1 2" key="1">
    <citation type="journal article" date="2023" name="Nucleic Acids Res.">
        <title>The hologenome of Daphnia magna reveals possible DNA methylation and microbiome-mediated evolution of the host genome.</title>
        <authorList>
            <person name="Chaturvedi A."/>
            <person name="Li X."/>
            <person name="Dhandapani V."/>
            <person name="Marshall H."/>
            <person name="Kissane S."/>
            <person name="Cuenca-Cambronero M."/>
            <person name="Asole G."/>
            <person name="Calvet F."/>
            <person name="Ruiz-Romero M."/>
            <person name="Marangio P."/>
            <person name="Guigo R."/>
            <person name="Rago D."/>
            <person name="Mirbahai L."/>
            <person name="Eastwood N."/>
            <person name="Colbourne J.K."/>
            <person name="Zhou J."/>
            <person name="Mallon E."/>
            <person name="Orsini L."/>
        </authorList>
    </citation>
    <scope>NUCLEOTIDE SEQUENCE [LARGE SCALE GENOMIC DNA]</scope>
    <source>
        <strain evidence="1">LRV0_1</strain>
    </source>
</reference>
<dbReference type="EMBL" id="JAOYFB010000001">
    <property type="protein sequence ID" value="KAK4003159.1"/>
    <property type="molecule type" value="Genomic_DNA"/>
</dbReference>
<keyword evidence="2" id="KW-1185">Reference proteome</keyword>
<name>A0ABQ9YRG7_9CRUS</name>
<sequence length="69" mass="7844">MPYICAVPSSRWRWSTSSAEAKCERYKRNRDNPRSSFYGGVRNEESGNCAVKDKRIKGEKSSSLVAAQR</sequence>
<proteinExistence type="predicted"/>
<comment type="caution">
    <text evidence="1">The sequence shown here is derived from an EMBL/GenBank/DDBJ whole genome shotgun (WGS) entry which is preliminary data.</text>
</comment>
<dbReference type="Proteomes" id="UP001234178">
    <property type="component" value="Unassembled WGS sequence"/>
</dbReference>
<organism evidence="1 2">
    <name type="scientific">Daphnia magna</name>
    <dbReference type="NCBI Taxonomy" id="35525"/>
    <lineage>
        <taxon>Eukaryota</taxon>
        <taxon>Metazoa</taxon>
        <taxon>Ecdysozoa</taxon>
        <taxon>Arthropoda</taxon>
        <taxon>Crustacea</taxon>
        <taxon>Branchiopoda</taxon>
        <taxon>Diplostraca</taxon>
        <taxon>Cladocera</taxon>
        <taxon>Anomopoda</taxon>
        <taxon>Daphniidae</taxon>
        <taxon>Daphnia</taxon>
    </lineage>
</organism>
<evidence type="ECO:0000313" key="1">
    <source>
        <dbReference type="EMBL" id="KAK4003159.1"/>
    </source>
</evidence>
<protein>
    <submittedName>
        <fullName evidence="1">Uncharacterized protein</fullName>
    </submittedName>
</protein>
<accession>A0ABQ9YRG7</accession>
<evidence type="ECO:0000313" key="2">
    <source>
        <dbReference type="Proteomes" id="UP001234178"/>
    </source>
</evidence>